<evidence type="ECO:0000313" key="2">
    <source>
        <dbReference type="EMBL" id="TKJ37234.1"/>
    </source>
</evidence>
<dbReference type="Proteomes" id="UP000319619">
    <property type="component" value="Unassembled WGS sequence"/>
</dbReference>
<dbReference type="Gene3D" id="2.60.40.4070">
    <property type="match status" value="1"/>
</dbReference>
<dbReference type="NCBIfam" id="TIGR04183">
    <property type="entry name" value="Por_Secre_tail"/>
    <property type="match status" value="1"/>
</dbReference>
<evidence type="ECO:0000259" key="1">
    <source>
        <dbReference type="Pfam" id="PF18962"/>
    </source>
</evidence>
<dbReference type="SUPFAM" id="SSF51126">
    <property type="entry name" value="Pectin lyase-like"/>
    <property type="match status" value="1"/>
</dbReference>
<dbReference type="Gene3D" id="2.160.20.10">
    <property type="entry name" value="Single-stranded right-handed beta-helix, Pectin lyase-like"/>
    <property type="match status" value="1"/>
</dbReference>
<name>A0A532UQL5_UNCL8</name>
<feature type="domain" description="Secretion system C-terminal sorting" evidence="1">
    <location>
        <begin position="147"/>
        <end position="221"/>
    </location>
</feature>
<dbReference type="InterPro" id="IPR012334">
    <property type="entry name" value="Pectin_lyas_fold"/>
</dbReference>
<organism evidence="2 3">
    <name type="scientific">candidate division LCP-89 bacterium B3_LCP</name>
    <dbReference type="NCBI Taxonomy" id="2012998"/>
    <lineage>
        <taxon>Bacteria</taxon>
        <taxon>Pseudomonadati</taxon>
        <taxon>Bacteria division LCP-89</taxon>
    </lineage>
</organism>
<dbReference type="AlphaFoldDB" id="A0A532UQL5"/>
<dbReference type="Pfam" id="PF18962">
    <property type="entry name" value="Por_Secre_tail"/>
    <property type="match status" value="1"/>
</dbReference>
<dbReference type="EMBL" id="NJBN01000013">
    <property type="protein sequence ID" value="TKJ37234.1"/>
    <property type="molecule type" value="Genomic_DNA"/>
</dbReference>
<dbReference type="InterPro" id="IPR026444">
    <property type="entry name" value="Secre_tail"/>
</dbReference>
<proteinExistence type="predicted"/>
<gene>
    <name evidence="2" type="ORF">CEE37_14065</name>
</gene>
<protein>
    <recommendedName>
        <fullName evidence="1">Secretion system C-terminal sorting domain-containing protein</fullName>
    </recommendedName>
</protein>
<accession>A0A532UQL5</accession>
<sequence length="225" mass="24231">MFIYDCNPVVSHNTIVQNRCTSASSVGGGIYVNSGGSYSGVNNIIYYNEAAYGEQWYGEPLLDYSCCSQELAGTGNIVADPLLADPAGFDFNLRWGSPCIDAGDPLSPPDPDSTRADMGALYYHQYTATENVPGITNPGEFTLYPAYPNPFNPTTTISYQLSTNSPVYLSVYDVSGRQVAELVNGYREAGAHEVTFNGSELASGIYIYHLTSGGFTESGKMVLVK</sequence>
<evidence type="ECO:0000313" key="3">
    <source>
        <dbReference type="Proteomes" id="UP000319619"/>
    </source>
</evidence>
<dbReference type="InterPro" id="IPR011050">
    <property type="entry name" value="Pectin_lyase_fold/virulence"/>
</dbReference>
<comment type="caution">
    <text evidence="2">The sequence shown here is derived from an EMBL/GenBank/DDBJ whole genome shotgun (WGS) entry which is preliminary data.</text>
</comment>
<reference evidence="2 3" key="1">
    <citation type="submission" date="2017-06" db="EMBL/GenBank/DDBJ databases">
        <title>Novel microbial phyla capable of carbon fixation and sulfur reduction in deep-sea sediments.</title>
        <authorList>
            <person name="Huang J."/>
            <person name="Baker B."/>
            <person name="Wang Y."/>
        </authorList>
    </citation>
    <scope>NUCLEOTIDE SEQUENCE [LARGE SCALE GENOMIC DNA]</scope>
    <source>
        <strain evidence="2">B3_LCP</strain>
    </source>
</reference>